<dbReference type="CDD" id="cd16917">
    <property type="entry name" value="HATPase_UhpB-NarQ-NarX-like"/>
    <property type="match status" value="1"/>
</dbReference>
<reference evidence="12 13" key="1">
    <citation type="submission" date="2018-07" db="EMBL/GenBank/DDBJ databases">
        <title>Arthrobacter sp. nov., isolated from raw cow's milk with high bacterial count.</title>
        <authorList>
            <person name="Hahne J."/>
            <person name="Isele D."/>
            <person name="Lipski A."/>
        </authorList>
    </citation>
    <scope>NUCLEOTIDE SEQUENCE [LARGE SCALE GENOMIC DNA]</scope>
    <source>
        <strain evidence="12 13">JZ R-183</strain>
    </source>
</reference>
<name>A0A496PJ21_9MICC</name>
<feature type="transmembrane region" description="Helical" evidence="10">
    <location>
        <begin position="198"/>
        <end position="219"/>
    </location>
</feature>
<dbReference type="Gene3D" id="3.30.565.10">
    <property type="entry name" value="Histidine kinase-like ATPase, C-terminal domain"/>
    <property type="match status" value="1"/>
</dbReference>
<dbReference type="EC" id="2.7.13.3" evidence="2"/>
<keyword evidence="5" id="KW-0547">Nucleotide-binding</keyword>
<feature type="transmembrane region" description="Helical" evidence="10">
    <location>
        <begin position="48"/>
        <end position="65"/>
    </location>
</feature>
<evidence type="ECO:0000313" key="12">
    <source>
        <dbReference type="EMBL" id="RKW70459.1"/>
    </source>
</evidence>
<dbReference type="AlphaFoldDB" id="A0A496PJ21"/>
<dbReference type="InterPro" id="IPR050482">
    <property type="entry name" value="Sensor_HK_TwoCompSys"/>
</dbReference>
<evidence type="ECO:0000256" key="2">
    <source>
        <dbReference type="ARBA" id="ARBA00012438"/>
    </source>
</evidence>
<evidence type="ECO:0000256" key="6">
    <source>
        <dbReference type="ARBA" id="ARBA00022777"/>
    </source>
</evidence>
<evidence type="ECO:0000256" key="5">
    <source>
        <dbReference type="ARBA" id="ARBA00022741"/>
    </source>
</evidence>
<dbReference type="GO" id="GO:0016020">
    <property type="term" value="C:membrane"/>
    <property type="evidence" value="ECO:0007669"/>
    <property type="project" value="InterPro"/>
</dbReference>
<dbReference type="Gene3D" id="1.20.5.1930">
    <property type="match status" value="1"/>
</dbReference>
<dbReference type="InterPro" id="IPR036890">
    <property type="entry name" value="HATPase_C_sf"/>
</dbReference>
<feature type="transmembrane region" description="Helical" evidence="10">
    <location>
        <begin position="21"/>
        <end position="42"/>
    </location>
</feature>
<evidence type="ECO:0000256" key="10">
    <source>
        <dbReference type="SAM" id="Phobius"/>
    </source>
</evidence>
<dbReference type="PANTHER" id="PTHR24421:SF10">
    <property type="entry name" value="NITRATE_NITRITE SENSOR PROTEIN NARQ"/>
    <property type="match status" value="1"/>
</dbReference>
<protein>
    <recommendedName>
        <fullName evidence="2">histidine kinase</fullName>
        <ecNumber evidence="2">2.7.13.3</ecNumber>
    </recommendedName>
</protein>
<evidence type="ECO:0000256" key="1">
    <source>
        <dbReference type="ARBA" id="ARBA00000085"/>
    </source>
</evidence>
<keyword evidence="4" id="KW-0808">Transferase</keyword>
<evidence type="ECO:0000256" key="9">
    <source>
        <dbReference type="SAM" id="Coils"/>
    </source>
</evidence>
<dbReference type="Pfam" id="PF07730">
    <property type="entry name" value="HisKA_3"/>
    <property type="match status" value="1"/>
</dbReference>
<feature type="transmembrane region" description="Helical" evidence="10">
    <location>
        <begin position="311"/>
        <end position="328"/>
    </location>
</feature>
<comment type="catalytic activity">
    <reaction evidence="1">
        <text>ATP + protein L-histidine = ADP + protein N-phospho-L-histidine.</text>
        <dbReference type="EC" id="2.7.13.3"/>
    </reaction>
</comment>
<accession>A0A496PJ21</accession>
<sequence>MKTKIRTPRFFSRWLSAGPVGVLNGIGVGVSVILLITNPLALPWGTPQAGWSALILMGTAALAVFTAPRLPWVSAVLVVAALAPQALEWTWPMQGGGDIAGLAMILLAFTLQTASRHATALSRVVSLVAASATAMLLSFITLWRAQDFLNAQYLSENPEGFTTRVYPEDDVDQTGPSRLETFDPGSGQDSWLTNGPYVAAHFMLLFGLCLALGYAIHAAQRRFDARQGWRSLRPSVPQAFFAAVAALVVFNVLMSDAYTSGNPGQFVSIVAVGVGALVVFRRPRAGLCIVAAALLIALITSWPIGWVVEPIQIGWPSLLALAVAAATLPRGRAWWWWIGSAAGVFALWMGCGVTRFNLADLLRLTTPGPEGDTFSIYSFVVATLSSLLIAAVAVALGFSAQLWMRYRASRAQLAAAKQELEVSEERRALADERRSIAGDVHDVLAHSLTVIVAQGEGALVSGNHERDTAVRNMVEVARASLRDVRALIERLDGEDTDLPSPGLGDLPALIETFRSAGLPVELREFGERTPLGDANQLAVFRIAQESLTNSLKHGGRGANAVLTLDWRGSESGLALTLASTIGTVLEPAPGNGMGIEGMRTRAAVAGGWLSAGPTTREDSADHSGEEAVEAADGWLVTAQIPAAKELAEVLR</sequence>
<evidence type="ECO:0000256" key="8">
    <source>
        <dbReference type="ARBA" id="ARBA00023012"/>
    </source>
</evidence>
<feature type="transmembrane region" description="Helical" evidence="10">
    <location>
        <begin position="376"/>
        <end position="400"/>
    </location>
</feature>
<feature type="domain" description="Signal transduction histidine kinase subgroup 3 dimerisation and phosphoacceptor" evidence="11">
    <location>
        <begin position="432"/>
        <end position="492"/>
    </location>
</feature>
<keyword evidence="9" id="KW-0175">Coiled coil</keyword>
<gene>
    <name evidence="12" type="ORF">DWQ67_08240</name>
</gene>
<feature type="transmembrane region" description="Helical" evidence="10">
    <location>
        <begin position="124"/>
        <end position="145"/>
    </location>
</feature>
<dbReference type="RefSeq" id="WP_121485111.1">
    <property type="nucleotide sequence ID" value="NZ_QQXL01000004.1"/>
</dbReference>
<keyword evidence="3" id="KW-0597">Phosphoprotein</keyword>
<feature type="transmembrane region" description="Helical" evidence="10">
    <location>
        <begin position="335"/>
        <end position="356"/>
    </location>
</feature>
<feature type="transmembrane region" description="Helical" evidence="10">
    <location>
        <begin position="239"/>
        <end position="258"/>
    </location>
</feature>
<dbReference type="GO" id="GO:0046983">
    <property type="term" value="F:protein dimerization activity"/>
    <property type="evidence" value="ECO:0007669"/>
    <property type="project" value="InterPro"/>
</dbReference>
<feature type="transmembrane region" description="Helical" evidence="10">
    <location>
        <begin position="264"/>
        <end position="280"/>
    </location>
</feature>
<keyword evidence="6" id="KW-0418">Kinase</keyword>
<keyword evidence="10" id="KW-0472">Membrane</keyword>
<evidence type="ECO:0000256" key="7">
    <source>
        <dbReference type="ARBA" id="ARBA00022840"/>
    </source>
</evidence>
<dbReference type="EMBL" id="QQXL01000004">
    <property type="protein sequence ID" value="RKW70459.1"/>
    <property type="molecule type" value="Genomic_DNA"/>
</dbReference>
<dbReference type="InterPro" id="IPR011712">
    <property type="entry name" value="Sig_transdc_His_kin_sub3_dim/P"/>
</dbReference>
<feature type="transmembrane region" description="Helical" evidence="10">
    <location>
        <begin position="287"/>
        <end position="305"/>
    </location>
</feature>
<evidence type="ECO:0000313" key="13">
    <source>
        <dbReference type="Proteomes" id="UP000273119"/>
    </source>
</evidence>
<keyword evidence="10" id="KW-1133">Transmembrane helix</keyword>
<keyword evidence="10" id="KW-0812">Transmembrane</keyword>
<organism evidence="12 13">
    <name type="scientific">Galactobacter caseinivorans</name>
    <dbReference type="NCBI Taxonomy" id="2676123"/>
    <lineage>
        <taxon>Bacteria</taxon>
        <taxon>Bacillati</taxon>
        <taxon>Actinomycetota</taxon>
        <taxon>Actinomycetes</taxon>
        <taxon>Micrococcales</taxon>
        <taxon>Micrococcaceae</taxon>
        <taxon>Galactobacter</taxon>
    </lineage>
</organism>
<dbReference type="GO" id="GO:0000155">
    <property type="term" value="F:phosphorelay sensor kinase activity"/>
    <property type="evidence" value="ECO:0007669"/>
    <property type="project" value="InterPro"/>
</dbReference>
<evidence type="ECO:0000259" key="11">
    <source>
        <dbReference type="Pfam" id="PF07730"/>
    </source>
</evidence>
<feature type="transmembrane region" description="Helical" evidence="10">
    <location>
        <begin position="93"/>
        <end position="112"/>
    </location>
</feature>
<feature type="coiled-coil region" evidence="9">
    <location>
        <begin position="406"/>
        <end position="433"/>
    </location>
</feature>
<proteinExistence type="predicted"/>
<evidence type="ECO:0000256" key="4">
    <source>
        <dbReference type="ARBA" id="ARBA00022679"/>
    </source>
</evidence>
<dbReference type="Proteomes" id="UP000273119">
    <property type="component" value="Unassembled WGS sequence"/>
</dbReference>
<keyword evidence="8" id="KW-0902">Two-component regulatory system</keyword>
<keyword evidence="13" id="KW-1185">Reference proteome</keyword>
<comment type="caution">
    <text evidence="12">The sequence shown here is derived from an EMBL/GenBank/DDBJ whole genome shotgun (WGS) entry which is preliminary data.</text>
</comment>
<evidence type="ECO:0000256" key="3">
    <source>
        <dbReference type="ARBA" id="ARBA00022553"/>
    </source>
</evidence>
<dbReference type="GO" id="GO:0005524">
    <property type="term" value="F:ATP binding"/>
    <property type="evidence" value="ECO:0007669"/>
    <property type="project" value="UniProtKB-KW"/>
</dbReference>
<keyword evidence="7" id="KW-0067">ATP-binding</keyword>
<dbReference type="PANTHER" id="PTHR24421">
    <property type="entry name" value="NITRATE/NITRITE SENSOR PROTEIN NARX-RELATED"/>
    <property type="match status" value="1"/>
</dbReference>